<dbReference type="EMBL" id="CP061800">
    <property type="protein sequence ID" value="QTA90676.1"/>
    <property type="molecule type" value="Genomic_DNA"/>
</dbReference>
<organism evidence="1 2">
    <name type="scientific">Desulfonema magnum</name>
    <dbReference type="NCBI Taxonomy" id="45655"/>
    <lineage>
        <taxon>Bacteria</taxon>
        <taxon>Pseudomonadati</taxon>
        <taxon>Thermodesulfobacteriota</taxon>
        <taxon>Desulfobacteria</taxon>
        <taxon>Desulfobacterales</taxon>
        <taxon>Desulfococcaceae</taxon>
        <taxon>Desulfonema</taxon>
    </lineage>
</organism>
<gene>
    <name evidence="1" type="ORF">dnm_067380</name>
</gene>
<name>A0A975BS49_9BACT</name>
<proteinExistence type="predicted"/>
<evidence type="ECO:0000313" key="1">
    <source>
        <dbReference type="EMBL" id="QTA90676.1"/>
    </source>
</evidence>
<dbReference type="AlphaFoldDB" id="A0A975BS49"/>
<reference evidence="1" key="1">
    <citation type="journal article" date="2021" name="Microb. Physiol.">
        <title>Proteogenomic Insights into the Physiology of Marine, Sulfate-Reducing, Filamentous Desulfonema limicola and Desulfonema magnum.</title>
        <authorList>
            <person name="Schnaars V."/>
            <person name="Wohlbrand L."/>
            <person name="Scheve S."/>
            <person name="Hinrichs C."/>
            <person name="Reinhardt R."/>
            <person name="Rabus R."/>
        </authorList>
    </citation>
    <scope>NUCLEOTIDE SEQUENCE</scope>
    <source>
        <strain evidence="1">4be13</strain>
    </source>
</reference>
<evidence type="ECO:0000313" key="2">
    <source>
        <dbReference type="Proteomes" id="UP000663722"/>
    </source>
</evidence>
<keyword evidence="2" id="KW-1185">Reference proteome</keyword>
<dbReference type="KEGG" id="dmm:dnm_067380"/>
<protein>
    <submittedName>
        <fullName evidence="1">Uncharacterized protein</fullName>
    </submittedName>
</protein>
<sequence>MAEKRTPYDIKTRKSLVPGFSLTPIKLSFRSAKIIFRIPVGNSFCHPGCSLT</sequence>
<accession>A0A975BS49</accession>
<dbReference type="Proteomes" id="UP000663722">
    <property type="component" value="Chromosome"/>
</dbReference>